<evidence type="ECO:0000256" key="1">
    <source>
        <dbReference type="ARBA" id="ARBA00004370"/>
    </source>
</evidence>
<keyword evidence="4" id="KW-0961">Cell wall biogenesis/degradation</keyword>
<dbReference type="EMBL" id="JAUEPS010000010">
    <property type="protein sequence ID" value="KAK0461998.1"/>
    <property type="molecule type" value="Genomic_DNA"/>
</dbReference>
<gene>
    <name evidence="5" type="ORF">EV420DRAFT_1528293</name>
</gene>
<evidence type="ECO:0000256" key="3">
    <source>
        <dbReference type="ARBA" id="ARBA00023180"/>
    </source>
</evidence>
<dbReference type="AlphaFoldDB" id="A0AA39TPK8"/>
<dbReference type="GO" id="GO:0015926">
    <property type="term" value="F:glucosidase activity"/>
    <property type="evidence" value="ECO:0007669"/>
    <property type="project" value="TreeGrafter"/>
</dbReference>
<evidence type="ECO:0000256" key="4">
    <source>
        <dbReference type="ARBA" id="ARBA00023316"/>
    </source>
</evidence>
<dbReference type="GO" id="GO:0031505">
    <property type="term" value="P:fungal-type cell wall organization"/>
    <property type="evidence" value="ECO:0007669"/>
    <property type="project" value="TreeGrafter"/>
</dbReference>
<dbReference type="RefSeq" id="XP_060333736.1">
    <property type="nucleotide sequence ID" value="XM_060472501.1"/>
</dbReference>
<keyword evidence="2" id="KW-0472">Membrane</keyword>
<dbReference type="PANTHER" id="PTHR31361">
    <property type="entry name" value="BETA-GLUCAN SYNTHESIS-ASSOCIATED PROTEIN KRE6-RELATED"/>
    <property type="match status" value="1"/>
</dbReference>
<keyword evidence="6" id="KW-1185">Reference proteome</keyword>
<evidence type="ECO:0000313" key="5">
    <source>
        <dbReference type="EMBL" id="KAK0461998.1"/>
    </source>
</evidence>
<dbReference type="GeneID" id="85356049"/>
<proteinExistence type="predicted"/>
<dbReference type="Pfam" id="PF03935">
    <property type="entry name" value="SKN1_KRE6_Sbg1"/>
    <property type="match status" value="1"/>
</dbReference>
<evidence type="ECO:0000256" key="2">
    <source>
        <dbReference type="ARBA" id="ARBA00023136"/>
    </source>
</evidence>
<dbReference type="Proteomes" id="UP001175211">
    <property type="component" value="Unassembled WGS sequence"/>
</dbReference>
<comment type="subcellular location">
    <subcellularLocation>
        <location evidence="1">Membrane</location>
    </subcellularLocation>
</comment>
<dbReference type="SUPFAM" id="SSF49899">
    <property type="entry name" value="Concanavalin A-like lectins/glucanases"/>
    <property type="match status" value="1"/>
</dbReference>
<organism evidence="5 6">
    <name type="scientific">Armillaria tabescens</name>
    <name type="common">Ringless honey mushroom</name>
    <name type="synonym">Agaricus tabescens</name>
    <dbReference type="NCBI Taxonomy" id="1929756"/>
    <lineage>
        <taxon>Eukaryota</taxon>
        <taxon>Fungi</taxon>
        <taxon>Dikarya</taxon>
        <taxon>Basidiomycota</taxon>
        <taxon>Agaricomycotina</taxon>
        <taxon>Agaricomycetes</taxon>
        <taxon>Agaricomycetidae</taxon>
        <taxon>Agaricales</taxon>
        <taxon>Marasmiineae</taxon>
        <taxon>Physalacriaceae</taxon>
        <taxon>Desarmillaria</taxon>
    </lineage>
</organism>
<dbReference type="Gene3D" id="2.60.120.200">
    <property type="match status" value="1"/>
</dbReference>
<comment type="caution">
    <text evidence="5">The sequence shown here is derived from an EMBL/GenBank/DDBJ whole genome shotgun (WGS) entry which is preliminary data.</text>
</comment>
<dbReference type="PANTHER" id="PTHR31361:SF1">
    <property type="entry name" value="BETA-GLUCAN SYNTHESIS-ASSOCIATED PROTEIN KRE6-RELATED"/>
    <property type="match status" value="1"/>
</dbReference>
<dbReference type="GO" id="GO:0005886">
    <property type="term" value="C:plasma membrane"/>
    <property type="evidence" value="ECO:0007669"/>
    <property type="project" value="TreeGrafter"/>
</dbReference>
<dbReference type="GO" id="GO:0005789">
    <property type="term" value="C:endoplasmic reticulum membrane"/>
    <property type="evidence" value="ECO:0007669"/>
    <property type="project" value="TreeGrafter"/>
</dbReference>
<sequence>MVNWPVLSQWFLIAIKHRNKFCFTGGYLVSSVQLPGINNIVGLWPAVWAMGNLGRAGYGSSLDGMWPYTYDSCDVGTAPNQTINGLPAIAQTSGAEDANYVLSYLPGQRLSRCTCDGQSHPGPKHSDGTYVGRAAPEIDVFEAQVSDGTGSSPFDAGYVWDNNTTISKLNTYIGGKTQQATSLYRETNQECYQLASGCLPSTDLETVPLICFEGYASDNAYISWINDGKLAWTINAAGVGANTATEHFCSTSWLNLGMSTNFGEVDLDHITFPAGYDPDNINIGCDPEDYPTAEYIATYNEAYHNPNLTTWVDDYGQTMPKNSLVDGC</sequence>
<dbReference type="InterPro" id="IPR013320">
    <property type="entry name" value="ConA-like_dom_sf"/>
</dbReference>
<protein>
    <submittedName>
        <fullName evidence="5">Beta-glucan synthesis-associated</fullName>
    </submittedName>
</protein>
<evidence type="ECO:0000313" key="6">
    <source>
        <dbReference type="Proteomes" id="UP001175211"/>
    </source>
</evidence>
<dbReference type="InterPro" id="IPR005629">
    <property type="entry name" value="Skn1/Kre6/Sbg1"/>
</dbReference>
<dbReference type="GO" id="GO:0006078">
    <property type="term" value="P:(1-&gt;6)-beta-D-glucan biosynthetic process"/>
    <property type="evidence" value="ECO:0007669"/>
    <property type="project" value="TreeGrafter"/>
</dbReference>
<accession>A0AA39TPK8</accession>
<reference evidence="5" key="1">
    <citation type="submission" date="2023-06" db="EMBL/GenBank/DDBJ databases">
        <authorList>
            <consortium name="Lawrence Berkeley National Laboratory"/>
            <person name="Ahrendt S."/>
            <person name="Sahu N."/>
            <person name="Indic B."/>
            <person name="Wong-Bajracharya J."/>
            <person name="Merenyi Z."/>
            <person name="Ke H.-M."/>
            <person name="Monk M."/>
            <person name="Kocsube S."/>
            <person name="Drula E."/>
            <person name="Lipzen A."/>
            <person name="Balint B."/>
            <person name="Henrissat B."/>
            <person name="Andreopoulos B."/>
            <person name="Martin F.M."/>
            <person name="Harder C.B."/>
            <person name="Rigling D."/>
            <person name="Ford K.L."/>
            <person name="Foster G.D."/>
            <person name="Pangilinan J."/>
            <person name="Papanicolaou A."/>
            <person name="Barry K."/>
            <person name="LaButti K."/>
            <person name="Viragh M."/>
            <person name="Koriabine M."/>
            <person name="Yan M."/>
            <person name="Riley R."/>
            <person name="Champramary S."/>
            <person name="Plett K.L."/>
            <person name="Tsai I.J."/>
            <person name="Slot J."/>
            <person name="Sipos G."/>
            <person name="Plett J."/>
            <person name="Nagy L.G."/>
            <person name="Grigoriev I.V."/>
        </authorList>
    </citation>
    <scope>NUCLEOTIDE SEQUENCE</scope>
    <source>
        <strain evidence="5">CCBAS 213</strain>
    </source>
</reference>
<name>A0AA39TPK8_ARMTA</name>
<keyword evidence="3" id="KW-0325">Glycoprotein</keyword>